<organism evidence="9 10">
    <name type="scientific">Microvirga aerophila</name>
    <dbReference type="NCBI Taxonomy" id="670291"/>
    <lineage>
        <taxon>Bacteria</taxon>
        <taxon>Pseudomonadati</taxon>
        <taxon>Pseudomonadota</taxon>
        <taxon>Alphaproteobacteria</taxon>
        <taxon>Hyphomicrobiales</taxon>
        <taxon>Methylobacteriaceae</taxon>
        <taxon>Microvirga</taxon>
    </lineage>
</organism>
<dbReference type="Pfam" id="PF02608">
    <property type="entry name" value="Bmp"/>
    <property type="match status" value="1"/>
</dbReference>
<dbReference type="PANTHER" id="PTHR34296">
    <property type="entry name" value="TRANSCRIPTIONAL ACTIVATOR PROTEIN MED"/>
    <property type="match status" value="1"/>
</dbReference>
<evidence type="ECO:0000256" key="2">
    <source>
        <dbReference type="ARBA" id="ARBA00008610"/>
    </source>
</evidence>
<dbReference type="Proteomes" id="UP000321085">
    <property type="component" value="Unassembled WGS sequence"/>
</dbReference>
<dbReference type="PANTHER" id="PTHR34296:SF2">
    <property type="entry name" value="ABC TRANSPORTER GUANOSINE-BINDING PROTEIN NUPN"/>
    <property type="match status" value="1"/>
</dbReference>
<feature type="chain" id="PRO_5021841259" evidence="7">
    <location>
        <begin position="25"/>
        <end position="336"/>
    </location>
</feature>
<reference evidence="9 10" key="1">
    <citation type="submission" date="2019-07" db="EMBL/GenBank/DDBJ databases">
        <title>Whole genome shotgun sequence of Microvirga aerophila NBRC 106136.</title>
        <authorList>
            <person name="Hosoyama A."/>
            <person name="Uohara A."/>
            <person name="Ohji S."/>
            <person name="Ichikawa N."/>
        </authorList>
    </citation>
    <scope>NUCLEOTIDE SEQUENCE [LARGE SCALE GENOMIC DNA]</scope>
    <source>
        <strain evidence="9 10">NBRC 106136</strain>
    </source>
</reference>
<keyword evidence="4 7" id="KW-0732">Signal</keyword>
<evidence type="ECO:0000259" key="8">
    <source>
        <dbReference type="Pfam" id="PF02608"/>
    </source>
</evidence>
<dbReference type="InterPro" id="IPR050957">
    <property type="entry name" value="BMP_lipoprotein"/>
</dbReference>
<dbReference type="GO" id="GO:0005886">
    <property type="term" value="C:plasma membrane"/>
    <property type="evidence" value="ECO:0007669"/>
    <property type="project" value="UniProtKB-SubCell"/>
</dbReference>
<evidence type="ECO:0000256" key="3">
    <source>
        <dbReference type="ARBA" id="ARBA00022475"/>
    </source>
</evidence>
<keyword evidence="5" id="KW-0472">Membrane</keyword>
<gene>
    <name evidence="9" type="ORF">MAE02_36050</name>
</gene>
<evidence type="ECO:0000256" key="7">
    <source>
        <dbReference type="SAM" id="SignalP"/>
    </source>
</evidence>
<evidence type="ECO:0000256" key="1">
    <source>
        <dbReference type="ARBA" id="ARBA00004193"/>
    </source>
</evidence>
<comment type="caution">
    <text evidence="9">The sequence shown here is derived from an EMBL/GenBank/DDBJ whole genome shotgun (WGS) entry which is preliminary data.</text>
</comment>
<proteinExistence type="inferred from homology"/>
<dbReference type="InterPro" id="IPR028082">
    <property type="entry name" value="Peripla_BP_I"/>
</dbReference>
<dbReference type="AlphaFoldDB" id="A0A512BVB6"/>
<comment type="similarity">
    <text evidence="2">Belongs to the BMP lipoprotein family.</text>
</comment>
<keyword evidence="3" id="KW-1003">Cell membrane</keyword>
<sequence length="336" mass="35668">MPMTVTKFGLALAGLAFSATAAFAQQAAFKPAVVYDLGGKFDKSFNEGVHSGAEKYKKDTGTDYRDFEPQNDAQREQALRRFARDGFSPIVAVGFSQESALKKVADEFPKTQFAIIDSVIEKPNVQSIVFKEHEGSFLVGLLAAQASKTNKVGFVGGMDIPLIRKFACGYVQGVKHAKKDAEVFQNMTGTTGAAWNDPVKGGELAKSQIDRGADVIYHAAGGTGVGVLRTTADAGKLGIGVDSNQNNLHPGKVLTSMVKRVDVATYNVFDQAKKGTFKAGVSVLGLAEDGVAWALDDNNKSLVTADMKAAADKAAADIKSGAIKVHDYMSDSKCPM</sequence>
<keyword evidence="10" id="KW-1185">Reference proteome</keyword>
<evidence type="ECO:0000313" key="10">
    <source>
        <dbReference type="Proteomes" id="UP000321085"/>
    </source>
</evidence>
<keyword evidence="6" id="KW-0449">Lipoprotein</keyword>
<dbReference type="EMBL" id="BJYU01000051">
    <property type="protein sequence ID" value="GEO15909.1"/>
    <property type="molecule type" value="Genomic_DNA"/>
</dbReference>
<evidence type="ECO:0000256" key="4">
    <source>
        <dbReference type="ARBA" id="ARBA00022729"/>
    </source>
</evidence>
<protein>
    <submittedName>
        <fullName evidence="9">BMP family ABC transporter substrate-binding protein</fullName>
    </submittedName>
</protein>
<name>A0A512BVB6_9HYPH</name>
<evidence type="ECO:0000256" key="5">
    <source>
        <dbReference type="ARBA" id="ARBA00023136"/>
    </source>
</evidence>
<comment type="subcellular location">
    <subcellularLocation>
        <location evidence="1">Cell membrane</location>
        <topology evidence="1">Lipid-anchor</topology>
    </subcellularLocation>
</comment>
<feature type="domain" description="ABC transporter substrate-binding protein PnrA-like" evidence="8">
    <location>
        <begin position="33"/>
        <end position="316"/>
    </location>
</feature>
<feature type="signal peptide" evidence="7">
    <location>
        <begin position="1"/>
        <end position="24"/>
    </location>
</feature>
<dbReference type="SUPFAM" id="SSF53822">
    <property type="entry name" value="Periplasmic binding protein-like I"/>
    <property type="match status" value="1"/>
</dbReference>
<dbReference type="Gene3D" id="3.40.50.2300">
    <property type="match status" value="2"/>
</dbReference>
<dbReference type="InterPro" id="IPR003760">
    <property type="entry name" value="PnrA-like"/>
</dbReference>
<accession>A0A512BVB6</accession>
<evidence type="ECO:0000313" key="9">
    <source>
        <dbReference type="EMBL" id="GEO15909.1"/>
    </source>
</evidence>
<dbReference type="CDD" id="cd06354">
    <property type="entry name" value="PBP1_PrnA-like"/>
    <property type="match status" value="1"/>
</dbReference>
<evidence type="ECO:0000256" key="6">
    <source>
        <dbReference type="ARBA" id="ARBA00023288"/>
    </source>
</evidence>